<dbReference type="Proteomes" id="UP000002045">
    <property type="component" value="Chromosome"/>
</dbReference>
<dbReference type="eggNOG" id="COG2801">
    <property type="taxonomic scope" value="Bacteria"/>
</dbReference>
<evidence type="ECO:0000313" key="2">
    <source>
        <dbReference type="EMBL" id="CBJ82224.1"/>
    </source>
</evidence>
<dbReference type="HOGENOM" id="CLU_2995708_0_0_6"/>
<evidence type="ECO:0000259" key="1">
    <source>
        <dbReference type="Pfam" id="PF00665"/>
    </source>
</evidence>
<dbReference type="EMBL" id="FN667741">
    <property type="protein sequence ID" value="CBJ82224.1"/>
    <property type="molecule type" value="Genomic_DNA"/>
</dbReference>
<feature type="domain" description="Integrase catalytic" evidence="1">
    <location>
        <begin position="14"/>
        <end position="56"/>
    </location>
</feature>
<reference evidence="2" key="1">
    <citation type="journal article" date="2011" name="PLoS ONE">
        <title>The entomopathogenic bacterial endosymbionts xenorhabdus and photorhabdus: convergent lifestyles from divergent genomes.</title>
        <authorList>
            <person name="Chaston J.M."/>
            <person name="Suen G."/>
            <person name="Tucker S.L."/>
            <person name="Andersen A.W."/>
            <person name="Bhasin A."/>
            <person name="Bode E."/>
            <person name="Bode H.B."/>
            <person name="Brachmann A.O."/>
            <person name="Cowles C.E."/>
            <person name="Cowles K.N."/>
            <person name="Darby C."/>
            <person name="de Leon L."/>
            <person name="Drace K."/>
            <person name="Du Z."/>
            <person name="Givaudan A."/>
            <person name="Herbert Tran E.E."/>
            <person name="Jewell K.A."/>
            <person name="Knack J.J."/>
            <person name="Krasomil-Osterfeld K.C."/>
            <person name="Kukor R."/>
            <person name="Lanois A."/>
            <person name="Latreille P."/>
            <person name="Leimgruber N.K."/>
            <person name="Lipke C.M."/>
            <person name="Liu R."/>
            <person name="Lu X."/>
            <person name="Martens E.C."/>
            <person name="Marri P.R."/>
            <person name="Medigue C."/>
            <person name="Menard M.L."/>
            <person name="Miller N.M."/>
            <person name="Morales-Soto N."/>
            <person name="Norton S."/>
            <person name="Ogier J.C."/>
            <person name="Orchard S.S."/>
            <person name="Park D."/>
            <person name="Park Y."/>
            <person name="Qurollo B.A."/>
            <person name="Sugar D.R."/>
            <person name="Richards G.R."/>
            <person name="Rouy Z."/>
            <person name="Slominski B."/>
            <person name="Slominski K."/>
            <person name="Snyder H."/>
            <person name="Tjaden B.C."/>
            <person name="van der Hoeven R."/>
            <person name="Welch R.D."/>
            <person name="Wheeler C."/>
            <person name="Xiang B."/>
            <person name="Barbazuk B."/>
            <person name="Gaudriault S."/>
            <person name="Goodner B."/>
            <person name="Slater S.C."/>
            <person name="Forst S."/>
            <person name="Goldman B.S."/>
            <person name="Goodrich-Blair H."/>
        </authorList>
    </citation>
    <scope>NUCLEOTIDE SEQUENCE [LARGE SCALE GENOMIC DNA]</scope>
    <source>
        <strain evidence="2">SS-2004</strain>
    </source>
</reference>
<dbReference type="Gene3D" id="3.30.420.10">
    <property type="entry name" value="Ribonuclease H-like superfamily/Ribonuclease H"/>
    <property type="match status" value="1"/>
</dbReference>
<evidence type="ECO:0000313" key="3">
    <source>
        <dbReference type="Proteomes" id="UP000002045"/>
    </source>
</evidence>
<accession>D3V3J5</accession>
<sequence>MNNENDTERQPRYLKTPEGWSYLAIVMDLYSRRLVGWDMSTETDTTLISQALMKAYH</sequence>
<proteinExistence type="predicted"/>
<dbReference type="Pfam" id="PF00665">
    <property type="entry name" value="rve"/>
    <property type="match status" value="1"/>
</dbReference>
<name>D3V3J5_XENBS</name>
<dbReference type="KEGG" id="xbo:XBJ1_3101"/>
<dbReference type="GO" id="GO:0003676">
    <property type="term" value="F:nucleic acid binding"/>
    <property type="evidence" value="ECO:0007669"/>
    <property type="project" value="InterPro"/>
</dbReference>
<dbReference type="AlphaFoldDB" id="D3V3J5"/>
<dbReference type="SUPFAM" id="SSF53098">
    <property type="entry name" value="Ribonuclease H-like"/>
    <property type="match status" value="1"/>
</dbReference>
<gene>
    <name evidence="2" type="ordered locus">XBJ1_3101</name>
</gene>
<dbReference type="GO" id="GO:0015074">
    <property type="term" value="P:DNA integration"/>
    <property type="evidence" value="ECO:0007669"/>
    <property type="project" value="InterPro"/>
</dbReference>
<dbReference type="PANTHER" id="PTHR46889:SF4">
    <property type="entry name" value="TRANSPOSASE INSO FOR INSERTION SEQUENCE ELEMENT IS911B-RELATED"/>
    <property type="match status" value="1"/>
</dbReference>
<dbReference type="PANTHER" id="PTHR46889">
    <property type="entry name" value="TRANSPOSASE INSF FOR INSERTION SEQUENCE IS3B-RELATED"/>
    <property type="match status" value="1"/>
</dbReference>
<organism evidence="2 3">
    <name type="scientific">Xenorhabdus bovienii (strain SS-2004)</name>
    <name type="common">Xenorhabdus nematophila subsp. bovienii</name>
    <dbReference type="NCBI Taxonomy" id="406818"/>
    <lineage>
        <taxon>Bacteria</taxon>
        <taxon>Pseudomonadati</taxon>
        <taxon>Pseudomonadota</taxon>
        <taxon>Gammaproteobacteria</taxon>
        <taxon>Enterobacterales</taxon>
        <taxon>Morganellaceae</taxon>
        <taxon>Xenorhabdus</taxon>
    </lineage>
</organism>
<protein>
    <recommendedName>
        <fullName evidence="1">Integrase catalytic domain-containing protein</fullName>
    </recommendedName>
</protein>
<dbReference type="InterPro" id="IPR012337">
    <property type="entry name" value="RNaseH-like_sf"/>
</dbReference>
<dbReference type="InterPro" id="IPR001584">
    <property type="entry name" value="Integrase_cat-core"/>
</dbReference>
<dbReference type="STRING" id="406818.XBJ1_3101"/>
<dbReference type="InterPro" id="IPR050900">
    <property type="entry name" value="Transposase_IS3/IS150/IS904"/>
</dbReference>
<dbReference type="InterPro" id="IPR036397">
    <property type="entry name" value="RNaseH_sf"/>
</dbReference>